<keyword evidence="3" id="KW-1185">Reference proteome</keyword>
<protein>
    <submittedName>
        <fullName evidence="2">Uncharacterized protein</fullName>
    </submittedName>
</protein>
<dbReference type="GeneID" id="30176310"/>
<dbReference type="OrthoDB" id="3999982at2759"/>
<keyword evidence="1" id="KW-1133">Transmembrane helix</keyword>
<evidence type="ECO:0000256" key="1">
    <source>
        <dbReference type="SAM" id="Phobius"/>
    </source>
</evidence>
<dbReference type="EMBL" id="KV454002">
    <property type="protein sequence ID" value="ODQ47031.1"/>
    <property type="molecule type" value="Genomic_DNA"/>
</dbReference>
<name>A0A1E3NLN0_9ASCO</name>
<gene>
    <name evidence="2" type="ORF">PICMEDRAFT_10070</name>
</gene>
<proteinExistence type="predicted"/>
<dbReference type="AlphaFoldDB" id="A0A1E3NLN0"/>
<feature type="transmembrane region" description="Helical" evidence="1">
    <location>
        <begin position="12"/>
        <end position="31"/>
    </location>
</feature>
<accession>A0A1E3NLN0</accession>
<evidence type="ECO:0000313" key="2">
    <source>
        <dbReference type="EMBL" id="ODQ47031.1"/>
    </source>
</evidence>
<organism evidence="2 3">
    <name type="scientific">Pichia membranifaciens NRRL Y-2026</name>
    <dbReference type="NCBI Taxonomy" id="763406"/>
    <lineage>
        <taxon>Eukaryota</taxon>
        <taxon>Fungi</taxon>
        <taxon>Dikarya</taxon>
        <taxon>Ascomycota</taxon>
        <taxon>Saccharomycotina</taxon>
        <taxon>Pichiomycetes</taxon>
        <taxon>Pichiales</taxon>
        <taxon>Pichiaceae</taxon>
        <taxon>Pichia</taxon>
    </lineage>
</organism>
<evidence type="ECO:0000313" key="3">
    <source>
        <dbReference type="Proteomes" id="UP000094455"/>
    </source>
</evidence>
<keyword evidence="1" id="KW-0812">Transmembrane</keyword>
<dbReference type="RefSeq" id="XP_019018144.1">
    <property type="nucleotide sequence ID" value="XM_019159623.1"/>
</dbReference>
<keyword evidence="1" id="KW-0472">Membrane</keyword>
<reference evidence="2 3" key="1">
    <citation type="journal article" date="2016" name="Proc. Natl. Acad. Sci. U.S.A.">
        <title>Comparative genomics of biotechnologically important yeasts.</title>
        <authorList>
            <person name="Riley R."/>
            <person name="Haridas S."/>
            <person name="Wolfe K.H."/>
            <person name="Lopes M.R."/>
            <person name="Hittinger C.T."/>
            <person name="Goeker M."/>
            <person name="Salamov A.A."/>
            <person name="Wisecaver J.H."/>
            <person name="Long T.M."/>
            <person name="Calvey C.H."/>
            <person name="Aerts A.L."/>
            <person name="Barry K.W."/>
            <person name="Choi C."/>
            <person name="Clum A."/>
            <person name="Coughlan A.Y."/>
            <person name="Deshpande S."/>
            <person name="Douglass A.P."/>
            <person name="Hanson S.J."/>
            <person name="Klenk H.-P."/>
            <person name="LaButti K.M."/>
            <person name="Lapidus A."/>
            <person name="Lindquist E.A."/>
            <person name="Lipzen A.M."/>
            <person name="Meier-Kolthoff J.P."/>
            <person name="Ohm R.A."/>
            <person name="Otillar R.P."/>
            <person name="Pangilinan J.L."/>
            <person name="Peng Y."/>
            <person name="Rokas A."/>
            <person name="Rosa C.A."/>
            <person name="Scheuner C."/>
            <person name="Sibirny A.A."/>
            <person name="Slot J.C."/>
            <person name="Stielow J.B."/>
            <person name="Sun H."/>
            <person name="Kurtzman C.P."/>
            <person name="Blackwell M."/>
            <person name="Grigoriev I.V."/>
            <person name="Jeffries T.W."/>
        </authorList>
    </citation>
    <scope>NUCLEOTIDE SEQUENCE [LARGE SCALE GENOMIC DNA]</scope>
    <source>
        <strain evidence="2 3">NRRL Y-2026</strain>
    </source>
</reference>
<dbReference type="Proteomes" id="UP000094455">
    <property type="component" value="Unassembled WGS sequence"/>
</dbReference>
<sequence length="123" mass="14168">MSAKAAFPSIKHFWKQGLFLTVVAVTSAYFVKSNVTIRRRKQYIKEASSYDSLMQERVRERSGDSISTVKPGFPLDDGIERYQRKSEYEGAGLSYRSRRTGDKFTISHFFTDYSNDSNSKKDN</sequence>